<name>A0A0K2SJ99_LIMPI</name>
<dbReference type="InterPro" id="IPR036345">
    <property type="entry name" value="ExoRNase_PH_dom2_sf"/>
</dbReference>
<dbReference type="SUPFAM" id="SSF54211">
    <property type="entry name" value="Ribosomal protein S5 domain 2-like"/>
    <property type="match status" value="1"/>
</dbReference>
<dbReference type="Gene3D" id="3.30.230.70">
    <property type="entry name" value="GHMP Kinase, N-terminal domain"/>
    <property type="match status" value="1"/>
</dbReference>
<dbReference type="FunFam" id="3.30.230.70:FF:000003">
    <property type="entry name" value="Ribonuclease PH"/>
    <property type="match status" value="1"/>
</dbReference>
<evidence type="ECO:0000256" key="5">
    <source>
        <dbReference type="ARBA" id="ARBA00022694"/>
    </source>
</evidence>
<comment type="similarity">
    <text evidence="1 8">Belongs to the RNase PH family.</text>
</comment>
<evidence type="ECO:0000313" key="12">
    <source>
        <dbReference type="EMBL" id="BAS27155.1"/>
    </source>
</evidence>
<feature type="binding site" evidence="8">
    <location>
        <begin position="150"/>
        <end position="152"/>
    </location>
    <ligand>
        <name>phosphate</name>
        <dbReference type="ChEBI" id="CHEBI:43474"/>
        <note>substrate</note>
    </ligand>
</feature>
<organism evidence="12 13">
    <name type="scientific">Limnochorda pilosa</name>
    <dbReference type="NCBI Taxonomy" id="1555112"/>
    <lineage>
        <taxon>Bacteria</taxon>
        <taxon>Bacillati</taxon>
        <taxon>Bacillota</taxon>
        <taxon>Limnochordia</taxon>
        <taxon>Limnochordales</taxon>
        <taxon>Limnochordaceae</taxon>
        <taxon>Limnochorda</taxon>
    </lineage>
</organism>
<dbReference type="CDD" id="cd11362">
    <property type="entry name" value="RNase_PH_bact"/>
    <property type="match status" value="1"/>
</dbReference>
<keyword evidence="6 8" id="KW-0548">Nucleotidyltransferase</keyword>
<dbReference type="GO" id="GO:0031125">
    <property type="term" value="P:rRNA 3'-end processing"/>
    <property type="evidence" value="ECO:0007669"/>
    <property type="project" value="UniProtKB-ARBA"/>
</dbReference>
<dbReference type="InterPro" id="IPR018336">
    <property type="entry name" value="RNase_PH_CS"/>
</dbReference>
<dbReference type="GO" id="GO:0000175">
    <property type="term" value="F:3'-5'-RNA exonuclease activity"/>
    <property type="evidence" value="ECO:0007669"/>
    <property type="project" value="UniProtKB-UniRule"/>
</dbReference>
<dbReference type="InterPro" id="IPR020568">
    <property type="entry name" value="Ribosomal_Su5_D2-typ_SF"/>
</dbReference>
<dbReference type="GO" id="GO:0009022">
    <property type="term" value="F:tRNA nucleotidyltransferase activity"/>
    <property type="evidence" value="ECO:0007669"/>
    <property type="project" value="UniProtKB-UniRule"/>
</dbReference>
<evidence type="ECO:0000313" key="13">
    <source>
        <dbReference type="Proteomes" id="UP000065807"/>
    </source>
</evidence>
<dbReference type="PATRIC" id="fig|1555112.3.peg.1345"/>
<sequence>MSQQSDRHVHEQGAATLAPAVSAPEGSRPDGRPDDALRPVRMTVDTMKYAEGSCLIELGDTRVITTATVEERVPPFLRGSGQGWVTAEYAMLPRATEERTPREAARGKVGGRTHEIQRLVGRSLRAVVDLKHLGERTLWLDCDVLQADGGTRTASITASFVALAYALQRLRVREGWDRLPLYDFVSATSVGLVDGRPRLDLSYAEDSRAEVDMNVVMTGSGRLVELQGTGEGRSFTFDEMNALLKLAQHGIERLFVEQRRVLTDEILESIDQRLALDPHVGGNGRPAHREG</sequence>
<feature type="compositionally biased region" description="Basic and acidic residues" evidence="9">
    <location>
        <begin position="27"/>
        <end position="37"/>
    </location>
</feature>
<dbReference type="AlphaFoldDB" id="A0A0K2SJ99"/>
<evidence type="ECO:0000256" key="2">
    <source>
        <dbReference type="ARBA" id="ARBA00022552"/>
    </source>
</evidence>
<dbReference type="InterPro" id="IPR001247">
    <property type="entry name" value="ExoRNase_PH_dom1"/>
</dbReference>
<keyword evidence="2 8" id="KW-0698">rRNA processing</keyword>
<dbReference type="InterPro" id="IPR015847">
    <property type="entry name" value="ExoRNase_PH_dom2"/>
</dbReference>
<dbReference type="SUPFAM" id="SSF55666">
    <property type="entry name" value="Ribonuclease PH domain 2-like"/>
    <property type="match status" value="1"/>
</dbReference>
<comment type="function">
    <text evidence="8">Phosphorolytic 3'-5' exoribonuclease that plays an important role in tRNA 3'-end maturation. Removes nucleotide residues following the 3'-CCA terminus of tRNAs; can also add nucleotides to the ends of RNA molecules by using nucleoside diphosphates as substrates, but this may not be physiologically important. Probably plays a role in initiation of 16S rRNA degradation (leading to ribosome degradation) during starvation.</text>
</comment>
<dbReference type="PROSITE" id="PS01277">
    <property type="entry name" value="RIBONUCLEASE_PH"/>
    <property type="match status" value="1"/>
</dbReference>
<evidence type="ECO:0000256" key="9">
    <source>
        <dbReference type="SAM" id="MobiDB-lite"/>
    </source>
</evidence>
<evidence type="ECO:0000256" key="4">
    <source>
        <dbReference type="ARBA" id="ARBA00022679"/>
    </source>
</evidence>
<dbReference type="STRING" id="1555112.LIP_1298"/>
<dbReference type="PANTHER" id="PTHR11953:SF0">
    <property type="entry name" value="EXOSOME COMPLEX COMPONENT RRP41"/>
    <property type="match status" value="1"/>
</dbReference>
<dbReference type="Pfam" id="PF01138">
    <property type="entry name" value="RNase_PH"/>
    <property type="match status" value="1"/>
</dbReference>
<evidence type="ECO:0000256" key="6">
    <source>
        <dbReference type="ARBA" id="ARBA00022695"/>
    </source>
</evidence>
<evidence type="ECO:0000256" key="8">
    <source>
        <dbReference type="HAMAP-Rule" id="MF_00564"/>
    </source>
</evidence>
<dbReference type="EMBL" id="AP014924">
    <property type="protein sequence ID" value="BAS27155.1"/>
    <property type="molecule type" value="Genomic_DNA"/>
</dbReference>
<reference evidence="13" key="2">
    <citation type="journal article" date="2016" name="Int. J. Syst. Evol. Microbiol.">
        <title>Complete genome sequence and cell structure of Limnochorda pilosa, a Gram-negative spore-former within the phylum Firmicutes.</title>
        <authorList>
            <person name="Watanabe M."/>
            <person name="Kojima H."/>
            <person name="Fukui M."/>
        </authorList>
    </citation>
    <scope>NUCLEOTIDE SEQUENCE [LARGE SCALE GENOMIC DNA]</scope>
    <source>
        <strain evidence="13">HC45</strain>
    </source>
</reference>
<feature type="region of interest" description="Disordered" evidence="9">
    <location>
        <begin position="1"/>
        <end position="37"/>
    </location>
</feature>
<reference evidence="13" key="1">
    <citation type="submission" date="2015-07" db="EMBL/GenBank/DDBJ databases">
        <title>Complete genome sequence and phylogenetic analysis of Limnochorda pilosa.</title>
        <authorList>
            <person name="Watanabe M."/>
            <person name="Kojima H."/>
            <person name="Fukui M."/>
        </authorList>
    </citation>
    <scope>NUCLEOTIDE SEQUENCE [LARGE SCALE GENOMIC DNA]</scope>
    <source>
        <strain evidence="13">HC45</strain>
    </source>
</reference>
<proteinExistence type="inferred from homology"/>
<feature type="domain" description="Exoribonuclease phosphorolytic" evidence="10">
    <location>
        <begin position="37"/>
        <end position="165"/>
    </location>
</feature>
<feature type="compositionally biased region" description="Basic and acidic residues" evidence="9">
    <location>
        <begin position="1"/>
        <end position="11"/>
    </location>
</feature>
<accession>A0A0K2SJ99</accession>
<comment type="catalytic activity">
    <reaction evidence="8">
        <text>tRNA(n+1) + phosphate = tRNA(n) + a ribonucleoside 5'-diphosphate</text>
        <dbReference type="Rhea" id="RHEA:10628"/>
        <dbReference type="Rhea" id="RHEA-COMP:17343"/>
        <dbReference type="Rhea" id="RHEA-COMP:17344"/>
        <dbReference type="ChEBI" id="CHEBI:43474"/>
        <dbReference type="ChEBI" id="CHEBI:57930"/>
        <dbReference type="ChEBI" id="CHEBI:173114"/>
        <dbReference type="EC" id="2.7.7.56"/>
    </reaction>
</comment>
<evidence type="ECO:0000259" key="10">
    <source>
        <dbReference type="Pfam" id="PF01138"/>
    </source>
</evidence>
<dbReference type="InterPro" id="IPR050080">
    <property type="entry name" value="RNase_PH"/>
</dbReference>
<dbReference type="EC" id="2.7.7.56" evidence="8"/>
<dbReference type="HAMAP" id="MF_00564">
    <property type="entry name" value="RNase_PH"/>
    <property type="match status" value="1"/>
</dbReference>
<keyword evidence="13" id="KW-1185">Reference proteome</keyword>
<comment type="subunit">
    <text evidence="8">Homohexameric ring arranged as a trimer of dimers.</text>
</comment>
<dbReference type="Pfam" id="PF03725">
    <property type="entry name" value="RNase_PH_C"/>
    <property type="match status" value="1"/>
</dbReference>
<dbReference type="InterPro" id="IPR027408">
    <property type="entry name" value="PNPase/RNase_PH_dom_sf"/>
</dbReference>
<feature type="binding site" evidence="8">
    <location>
        <position position="112"/>
    </location>
    <ligand>
        <name>phosphate</name>
        <dbReference type="ChEBI" id="CHEBI:43474"/>
        <note>substrate</note>
    </ligand>
</feature>
<dbReference type="NCBIfam" id="TIGR01966">
    <property type="entry name" value="RNasePH"/>
    <property type="match status" value="1"/>
</dbReference>
<feature type="domain" description="Exoribonuclease phosphorolytic" evidence="11">
    <location>
        <begin position="183"/>
        <end position="248"/>
    </location>
</feature>
<keyword evidence="5 8" id="KW-0819">tRNA processing</keyword>
<dbReference type="GO" id="GO:0016075">
    <property type="term" value="P:rRNA catabolic process"/>
    <property type="evidence" value="ECO:0007669"/>
    <property type="project" value="UniProtKB-UniRule"/>
</dbReference>
<evidence type="ECO:0000256" key="1">
    <source>
        <dbReference type="ARBA" id="ARBA00006678"/>
    </source>
</evidence>
<dbReference type="Proteomes" id="UP000065807">
    <property type="component" value="Chromosome"/>
</dbReference>
<evidence type="ECO:0000256" key="3">
    <source>
        <dbReference type="ARBA" id="ARBA00022555"/>
    </source>
</evidence>
<dbReference type="KEGG" id="lpil:LIP_1298"/>
<evidence type="ECO:0000256" key="7">
    <source>
        <dbReference type="ARBA" id="ARBA00022884"/>
    </source>
</evidence>
<gene>
    <name evidence="8" type="primary">rph</name>
    <name evidence="12" type="ORF">LIP_1298</name>
</gene>
<dbReference type="InterPro" id="IPR002381">
    <property type="entry name" value="RNase_PH_bac-type"/>
</dbReference>
<keyword evidence="4 8" id="KW-0808">Transferase</keyword>
<protein>
    <recommendedName>
        <fullName evidence="8">Ribonuclease PH</fullName>
        <shortName evidence="8">RNase PH</shortName>
        <ecNumber evidence="8">2.7.7.56</ecNumber>
    </recommendedName>
    <alternativeName>
        <fullName evidence="8">tRNA nucleotidyltransferase</fullName>
    </alternativeName>
</protein>
<dbReference type="PANTHER" id="PTHR11953">
    <property type="entry name" value="EXOSOME COMPLEX COMPONENT"/>
    <property type="match status" value="1"/>
</dbReference>
<keyword evidence="7" id="KW-0694">RNA-binding</keyword>
<keyword evidence="3 8" id="KW-0820">tRNA-binding</keyword>
<evidence type="ECO:0000259" key="11">
    <source>
        <dbReference type="Pfam" id="PF03725"/>
    </source>
</evidence>
<dbReference type="GO" id="GO:0000049">
    <property type="term" value="F:tRNA binding"/>
    <property type="evidence" value="ECO:0007669"/>
    <property type="project" value="UniProtKB-UniRule"/>
</dbReference>
<dbReference type="GO" id="GO:0008033">
    <property type="term" value="P:tRNA processing"/>
    <property type="evidence" value="ECO:0007669"/>
    <property type="project" value="UniProtKB-UniRule"/>
</dbReference>